<name>A0ABP8PKQ8_9MICO</name>
<proteinExistence type="predicted"/>
<sequence>MTVITDTVDLAVAQERAFALLSDRANELKWNDDCLSFTPVDGGALRVGWRCRQKWRGGPTLTLECIALDGPNAVTYRNGGPLSITSTARFATTGDGTELTYEFEIEPRGIGHLFGRAFISKMESQIPRNMKIIKAWVESESPDGP</sequence>
<dbReference type="Pfam" id="PF10604">
    <property type="entry name" value="Polyketide_cyc2"/>
    <property type="match status" value="1"/>
</dbReference>
<accession>A0ABP8PKQ8</accession>
<comment type="caution">
    <text evidence="1">The sequence shown here is derived from an EMBL/GenBank/DDBJ whole genome shotgun (WGS) entry which is preliminary data.</text>
</comment>
<dbReference type="SUPFAM" id="SSF55961">
    <property type="entry name" value="Bet v1-like"/>
    <property type="match status" value="1"/>
</dbReference>
<dbReference type="EMBL" id="BAABGP010000018">
    <property type="protein sequence ID" value="GAA4488366.1"/>
    <property type="molecule type" value="Genomic_DNA"/>
</dbReference>
<organism evidence="1 2">
    <name type="scientific">Microbacterium panaciterrae</name>
    <dbReference type="NCBI Taxonomy" id="985759"/>
    <lineage>
        <taxon>Bacteria</taxon>
        <taxon>Bacillati</taxon>
        <taxon>Actinomycetota</taxon>
        <taxon>Actinomycetes</taxon>
        <taxon>Micrococcales</taxon>
        <taxon>Microbacteriaceae</taxon>
        <taxon>Microbacterium</taxon>
    </lineage>
</organism>
<dbReference type="Proteomes" id="UP001500731">
    <property type="component" value="Unassembled WGS sequence"/>
</dbReference>
<dbReference type="InterPro" id="IPR019587">
    <property type="entry name" value="Polyketide_cyclase/dehydratase"/>
</dbReference>
<evidence type="ECO:0000313" key="1">
    <source>
        <dbReference type="EMBL" id="GAA4488366.1"/>
    </source>
</evidence>
<evidence type="ECO:0008006" key="3">
    <source>
        <dbReference type="Google" id="ProtNLM"/>
    </source>
</evidence>
<dbReference type="RefSeq" id="WP_345187917.1">
    <property type="nucleotide sequence ID" value="NZ_BAABGP010000018.1"/>
</dbReference>
<reference evidence="2" key="1">
    <citation type="journal article" date="2019" name="Int. J. Syst. Evol. Microbiol.">
        <title>The Global Catalogue of Microorganisms (GCM) 10K type strain sequencing project: providing services to taxonomists for standard genome sequencing and annotation.</title>
        <authorList>
            <consortium name="The Broad Institute Genomics Platform"/>
            <consortium name="The Broad Institute Genome Sequencing Center for Infectious Disease"/>
            <person name="Wu L."/>
            <person name="Ma J."/>
        </authorList>
    </citation>
    <scope>NUCLEOTIDE SEQUENCE [LARGE SCALE GENOMIC DNA]</scope>
    <source>
        <strain evidence="2">JCM 17839</strain>
    </source>
</reference>
<keyword evidence="2" id="KW-1185">Reference proteome</keyword>
<dbReference type="InterPro" id="IPR023393">
    <property type="entry name" value="START-like_dom_sf"/>
</dbReference>
<dbReference type="Gene3D" id="3.30.530.20">
    <property type="match status" value="1"/>
</dbReference>
<protein>
    <recommendedName>
        <fullName evidence="3">Polyketide cyclase / dehydrase and lipid transport</fullName>
    </recommendedName>
</protein>
<evidence type="ECO:0000313" key="2">
    <source>
        <dbReference type="Proteomes" id="UP001500731"/>
    </source>
</evidence>
<gene>
    <name evidence="1" type="ORF">GCM10023171_27700</name>
</gene>